<reference evidence="3" key="1">
    <citation type="submission" date="2019-06" db="EMBL/GenBank/DDBJ databases">
        <title>Co-occurence of chitin degradation, pigmentation and bioactivity in marine Pseudoalteromonas.</title>
        <authorList>
            <person name="Sonnenschein E.C."/>
            <person name="Bech P.K."/>
        </authorList>
    </citation>
    <scope>NUCLEOTIDE SEQUENCE [LARGE SCALE GENOMIC DNA]</scope>
    <source>
        <strain evidence="3">S3895</strain>
    </source>
</reference>
<dbReference type="GO" id="GO:0016740">
    <property type="term" value="F:transferase activity"/>
    <property type="evidence" value="ECO:0007669"/>
    <property type="project" value="UniProtKB-KW"/>
</dbReference>
<feature type="non-terminal residue" evidence="2">
    <location>
        <position position="98"/>
    </location>
</feature>
<dbReference type="Pfam" id="PF01653">
    <property type="entry name" value="DNA_ligase_aden"/>
    <property type="match status" value="1"/>
</dbReference>
<accession>A0ABY2VRS3</accession>
<protein>
    <submittedName>
        <fullName evidence="2">NAD-dependent DNA ligase LigA</fullName>
    </submittedName>
</protein>
<evidence type="ECO:0000259" key="1">
    <source>
        <dbReference type="Pfam" id="PF01653"/>
    </source>
</evidence>
<keyword evidence="3" id="KW-1185">Reference proteome</keyword>
<dbReference type="Proteomes" id="UP000307164">
    <property type="component" value="Unassembled WGS sequence"/>
</dbReference>
<keyword evidence="2" id="KW-0808">Transferase</keyword>
<sequence>WKLDGLTLVVTYDGGKLTKIVTRGNGHIGTNITHLAPAISGIPATISEKGHLVVRGEAVISYADFEQFIIESEGDYANPRNLASGSLTLKDIEEVKQR</sequence>
<dbReference type="SUPFAM" id="SSF56091">
    <property type="entry name" value="DNA ligase/mRNA capping enzyme, catalytic domain"/>
    <property type="match status" value="1"/>
</dbReference>
<feature type="domain" description="NAD-dependent DNA ligase adenylation" evidence="1">
    <location>
        <begin position="2"/>
        <end position="98"/>
    </location>
</feature>
<name>A0ABY2VRS3_9GAMM</name>
<comment type="caution">
    <text evidence="2">The sequence shown here is derived from an EMBL/GenBank/DDBJ whole genome shotgun (WGS) entry which is preliminary data.</text>
</comment>
<evidence type="ECO:0000313" key="2">
    <source>
        <dbReference type="EMBL" id="TMO68027.1"/>
    </source>
</evidence>
<organism evidence="2 3">
    <name type="scientific">Pseudoalteromonas aurantia</name>
    <dbReference type="NCBI Taxonomy" id="43654"/>
    <lineage>
        <taxon>Bacteria</taxon>
        <taxon>Pseudomonadati</taxon>
        <taxon>Pseudomonadota</taxon>
        <taxon>Gammaproteobacteria</taxon>
        <taxon>Alteromonadales</taxon>
        <taxon>Pseudoalteromonadaceae</taxon>
        <taxon>Pseudoalteromonas</taxon>
    </lineage>
</organism>
<feature type="non-terminal residue" evidence="2">
    <location>
        <position position="1"/>
    </location>
</feature>
<proteinExistence type="predicted"/>
<dbReference type="GO" id="GO:0016874">
    <property type="term" value="F:ligase activity"/>
    <property type="evidence" value="ECO:0007669"/>
    <property type="project" value="UniProtKB-KW"/>
</dbReference>
<dbReference type="EMBL" id="PNBW01000262">
    <property type="protein sequence ID" value="TMO68027.1"/>
    <property type="molecule type" value="Genomic_DNA"/>
</dbReference>
<gene>
    <name evidence="2" type="ORF">CWC20_21405</name>
</gene>
<evidence type="ECO:0000313" key="3">
    <source>
        <dbReference type="Proteomes" id="UP000307164"/>
    </source>
</evidence>
<keyword evidence="2" id="KW-0436">Ligase</keyword>
<dbReference type="Gene3D" id="3.30.470.30">
    <property type="entry name" value="DNA ligase/mRNA capping enzyme"/>
    <property type="match status" value="1"/>
</dbReference>
<dbReference type="InterPro" id="IPR013839">
    <property type="entry name" value="DNAligase_adenylation"/>
</dbReference>